<evidence type="ECO:0000313" key="1">
    <source>
        <dbReference type="EMBL" id="CAA6817322.1"/>
    </source>
</evidence>
<evidence type="ECO:0008006" key="2">
    <source>
        <dbReference type="Google" id="ProtNLM"/>
    </source>
</evidence>
<protein>
    <recommendedName>
        <fullName evidence="2">DUF302 domain-containing protein</fullName>
    </recommendedName>
</protein>
<dbReference type="SUPFAM" id="SSF103247">
    <property type="entry name" value="TT1751-like"/>
    <property type="match status" value="1"/>
</dbReference>
<dbReference type="InterPro" id="IPR035923">
    <property type="entry name" value="TT1751-like_sf"/>
</dbReference>
<reference evidence="1" key="1">
    <citation type="submission" date="2020-01" db="EMBL/GenBank/DDBJ databases">
        <authorList>
            <person name="Meier V. D."/>
            <person name="Meier V D."/>
        </authorList>
    </citation>
    <scope>NUCLEOTIDE SEQUENCE</scope>
    <source>
        <strain evidence="1">HLG_WM_MAG_04</strain>
    </source>
</reference>
<dbReference type="EMBL" id="CACVAX010000048">
    <property type="protein sequence ID" value="CAA6817322.1"/>
    <property type="molecule type" value="Genomic_DNA"/>
</dbReference>
<dbReference type="Gene3D" id="3.30.310.70">
    <property type="entry name" value="TT1751-like domain"/>
    <property type="match status" value="2"/>
</dbReference>
<name>A0A6S6T956_9BACT</name>
<dbReference type="AlphaFoldDB" id="A0A6S6T956"/>
<gene>
    <name evidence="1" type="ORF">HELGO_WM23677</name>
</gene>
<proteinExistence type="predicted"/>
<organism evidence="1">
    <name type="scientific">uncultured Sulfurovum sp</name>
    <dbReference type="NCBI Taxonomy" id="269237"/>
    <lineage>
        <taxon>Bacteria</taxon>
        <taxon>Pseudomonadati</taxon>
        <taxon>Campylobacterota</taxon>
        <taxon>Epsilonproteobacteria</taxon>
        <taxon>Campylobacterales</taxon>
        <taxon>Sulfurovaceae</taxon>
        <taxon>Sulfurovum</taxon>
        <taxon>environmental samples</taxon>
    </lineage>
</organism>
<accession>A0A6S6T956</accession>
<sequence length="311" mass="35476">MKETFFSEECNIKDDIQVFSVENEEGLITPKSIELAFKKADFEITATKNTNQVFMDNFNESDFTVYNMMTFYQKDLLLALAKDYEEVGVLSPMSMSIYTLKGTNKISIATLSIEGMAKILNIPKDDERLMALNNLIIYALKLALEDGVFEERGYACLEKEGDLISKFSMPVEEESWKDKMTVLDLKLNEKVTENGLIIVTQKDLHEDFTEALYDGYDFYRVYSLCKVNILFDIAKSRPEAGAFAPCSCYVYKKRGENDVHIGFPSVYNWLSSLSITKAKDVKLLSEIQEGMQGILLELVRTVEVRNELNLS</sequence>